<sequence>MVSNIRILAIITISVLLGVVGGCSSSKPTKQVAPKGSIYYVSAKNGSDKASGKSKEKAWKTVKHALEEAKSGGEIRVLQGRYEEEVQLDNVGNKDKIKIIGYQARPVFDGQRKLKLGFWLTGAKDVTVENLEIRNYTDVGFGAESSSGITVRDLKVHDNGFNAQLLEDWEIEGYGIDIDTVDGYLVEGNEVYRNGPSPKKFPDKLMGTGINTFGSKNGKIRNNKSYENVGGGILVEDSEDITVENNEVYENDLDATADEWWDGGIWLDGGKNVVIRKNNFHDNKGPGILISDEEKAKRLNLILKLRSQGLFDRQVAKQVRLSERRISQIRANHQNGVI</sequence>
<dbReference type="AlphaFoldDB" id="A0A0F9P3J1"/>
<dbReference type="Gene3D" id="2.160.20.10">
    <property type="entry name" value="Single-stranded right-handed beta-helix, Pectin lyase-like"/>
    <property type="match status" value="1"/>
</dbReference>
<dbReference type="PROSITE" id="PS51257">
    <property type="entry name" value="PROKAR_LIPOPROTEIN"/>
    <property type="match status" value="1"/>
</dbReference>
<dbReference type="InterPro" id="IPR012334">
    <property type="entry name" value="Pectin_lyas_fold"/>
</dbReference>
<gene>
    <name evidence="5" type="ORF">LCGC14_1185970</name>
</gene>
<dbReference type="NCBIfam" id="TIGR03804">
    <property type="entry name" value="para_beta_helix"/>
    <property type="match status" value="2"/>
</dbReference>
<evidence type="ECO:0000256" key="1">
    <source>
        <dbReference type="ARBA" id="ARBA00004906"/>
    </source>
</evidence>
<dbReference type="PANTHER" id="PTHR22990:SF15">
    <property type="entry name" value="F-BOX ONLY PROTEIN 10"/>
    <property type="match status" value="1"/>
</dbReference>
<dbReference type="PANTHER" id="PTHR22990">
    <property type="entry name" value="F-BOX ONLY PROTEIN"/>
    <property type="match status" value="1"/>
</dbReference>
<feature type="domain" description="Right handed beta helix" evidence="4">
    <location>
        <begin position="172"/>
        <end position="294"/>
    </location>
</feature>
<feature type="non-terminal residue" evidence="5">
    <location>
        <position position="338"/>
    </location>
</feature>
<organism evidence="5">
    <name type="scientific">marine sediment metagenome</name>
    <dbReference type="NCBI Taxonomy" id="412755"/>
    <lineage>
        <taxon>unclassified sequences</taxon>
        <taxon>metagenomes</taxon>
        <taxon>ecological metagenomes</taxon>
    </lineage>
</organism>
<dbReference type="InterPro" id="IPR011050">
    <property type="entry name" value="Pectin_lyase_fold/virulence"/>
</dbReference>
<reference evidence="5" key="1">
    <citation type="journal article" date="2015" name="Nature">
        <title>Complex archaea that bridge the gap between prokaryotes and eukaryotes.</title>
        <authorList>
            <person name="Spang A."/>
            <person name="Saw J.H."/>
            <person name="Jorgensen S.L."/>
            <person name="Zaremba-Niedzwiedzka K."/>
            <person name="Martijn J."/>
            <person name="Lind A.E."/>
            <person name="van Eijk R."/>
            <person name="Schleper C."/>
            <person name="Guy L."/>
            <person name="Ettema T.J."/>
        </authorList>
    </citation>
    <scope>NUCLEOTIDE SEQUENCE</scope>
</reference>
<comment type="pathway">
    <text evidence="1">Protein modification; protein ubiquitination.</text>
</comment>
<keyword evidence="3" id="KW-0833">Ubl conjugation pathway</keyword>
<accession>A0A0F9P3J1</accession>
<proteinExistence type="predicted"/>
<dbReference type="InterPro" id="IPR022441">
    <property type="entry name" value="Para_beta_helix_rpt-2"/>
</dbReference>
<evidence type="ECO:0000313" key="5">
    <source>
        <dbReference type="EMBL" id="KKM95655.1"/>
    </source>
</evidence>
<protein>
    <recommendedName>
        <fullName evidence="4">Right handed beta helix domain-containing protein</fullName>
    </recommendedName>
</protein>
<dbReference type="SMART" id="SM00710">
    <property type="entry name" value="PbH1"/>
    <property type="match status" value="6"/>
</dbReference>
<evidence type="ECO:0000259" key="4">
    <source>
        <dbReference type="Pfam" id="PF13229"/>
    </source>
</evidence>
<dbReference type="SUPFAM" id="SSF51126">
    <property type="entry name" value="Pectin lyase-like"/>
    <property type="match status" value="1"/>
</dbReference>
<dbReference type="Pfam" id="PF13229">
    <property type="entry name" value="Beta_helix"/>
    <property type="match status" value="1"/>
</dbReference>
<dbReference type="InterPro" id="IPR039448">
    <property type="entry name" value="Beta_helix"/>
</dbReference>
<dbReference type="InterPro" id="IPR051550">
    <property type="entry name" value="SCF-Subunits/Alg-Epimerases"/>
</dbReference>
<name>A0A0F9P3J1_9ZZZZ</name>
<evidence type="ECO:0000256" key="3">
    <source>
        <dbReference type="ARBA" id="ARBA00022786"/>
    </source>
</evidence>
<dbReference type="EMBL" id="LAZR01005978">
    <property type="protein sequence ID" value="KKM95655.1"/>
    <property type="molecule type" value="Genomic_DNA"/>
</dbReference>
<evidence type="ECO:0000256" key="2">
    <source>
        <dbReference type="ARBA" id="ARBA00022737"/>
    </source>
</evidence>
<comment type="caution">
    <text evidence="5">The sequence shown here is derived from an EMBL/GenBank/DDBJ whole genome shotgun (WGS) entry which is preliminary data.</text>
</comment>
<keyword evidence="2" id="KW-0677">Repeat</keyword>
<dbReference type="InterPro" id="IPR006626">
    <property type="entry name" value="PbH1"/>
</dbReference>